<keyword evidence="4" id="KW-1185">Reference proteome</keyword>
<dbReference type="RefSeq" id="WP_003614927.1">
    <property type="nucleotide sequence ID" value="NZ_ADVE02000001.1"/>
</dbReference>
<evidence type="ECO:0000313" key="3">
    <source>
        <dbReference type="EMBL" id="ATQ66587.1"/>
    </source>
</evidence>
<dbReference type="SUPFAM" id="SSF53756">
    <property type="entry name" value="UDP-Glycosyltransferase/glycogen phosphorylase"/>
    <property type="match status" value="1"/>
</dbReference>
<comment type="similarity">
    <text evidence="1">Belongs to the UDP-N-acetylglucosamine 2-epimerase family.</text>
</comment>
<dbReference type="PANTHER" id="PTHR43174">
    <property type="entry name" value="UDP-N-ACETYLGLUCOSAMINE 2-EPIMERASE"/>
    <property type="match status" value="1"/>
</dbReference>
<dbReference type="AlphaFoldDB" id="A0A2D2CV34"/>
<keyword evidence="1" id="KW-0413">Isomerase</keyword>
<dbReference type="EMBL" id="CP023737">
    <property type="protein sequence ID" value="ATQ66587.1"/>
    <property type="molecule type" value="Genomic_DNA"/>
</dbReference>
<sequence length="380" mass="41170">MFGPDWRVDCVVGARPNFVKIAPILRALAAEGRFTSRLLHTGQHFDVAMNAVFFEELQIPRPDINLEVGAKAGVEQTAAIMLGLEAALRERRPHLLLVVGDVNSTLAASIVAAQLRIPLAHVEAGLRSGDRSMPEEINRLVTDRLADLLLVTERRARDNLLAEGVAPERILLVGNVMIDSLHFALRRAVPAARTLAAHGWENRARFGLVTLHRPANVDDPETLAPLVAALARIARELPLFFPAHPRTQAALARCGLDLTQLRDRLLIAPPVSYLEAVGLMREAQLVITDSGGVQEETTALGVPCLTFRDNTERPITIEQGSNTLVGTDPATLERVALAALRDGGKRGRVPELWDGRAAPRIAAALGDFLAGMDRPKAKAS</sequence>
<evidence type="ECO:0000256" key="1">
    <source>
        <dbReference type="RuleBase" id="RU003513"/>
    </source>
</evidence>
<evidence type="ECO:0000313" key="4">
    <source>
        <dbReference type="Proteomes" id="UP000230709"/>
    </source>
</evidence>
<evidence type="ECO:0000259" key="2">
    <source>
        <dbReference type="Pfam" id="PF02350"/>
    </source>
</evidence>
<dbReference type="Pfam" id="PF02350">
    <property type="entry name" value="Epimerase_2"/>
    <property type="match status" value="1"/>
</dbReference>
<protein>
    <submittedName>
        <fullName evidence="3">UDP-N-acetylglucosamine 2-epimerase (Non-hydrolyzing)</fullName>
    </submittedName>
</protein>
<proteinExistence type="inferred from homology"/>
<dbReference type="InterPro" id="IPR003331">
    <property type="entry name" value="UDP_GlcNAc_Epimerase_2_dom"/>
</dbReference>
<dbReference type="Proteomes" id="UP000230709">
    <property type="component" value="Chromosome"/>
</dbReference>
<dbReference type="NCBIfam" id="TIGR00236">
    <property type="entry name" value="wecB"/>
    <property type="match status" value="1"/>
</dbReference>
<feature type="domain" description="UDP-N-acetylglucosamine 2-epimerase" evidence="2">
    <location>
        <begin position="27"/>
        <end position="365"/>
    </location>
</feature>
<accession>A0A2D2CV34</accession>
<dbReference type="CDD" id="cd03786">
    <property type="entry name" value="GTB_UDP-GlcNAc_2-Epimerase"/>
    <property type="match status" value="1"/>
</dbReference>
<reference evidence="4" key="1">
    <citation type="submission" date="2017-10" db="EMBL/GenBank/DDBJ databases">
        <title>Completed PacBio SMRT sequence of Methylosinus trichosporium OB3b reveals presence of a third large plasmid.</title>
        <authorList>
            <person name="Charles T.C."/>
            <person name="Lynch M.D.J."/>
            <person name="Heil J.R."/>
            <person name="Cheng J."/>
        </authorList>
    </citation>
    <scope>NUCLEOTIDE SEQUENCE [LARGE SCALE GENOMIC DNA]</scope>
    <source>
        <strain evidence="4">OB3b</strain>
    </source>
</reference>
<dbReference type="Gene3D" id="3.40.50.2000">
    <property type="entry name" value="Glycogen Phosphorylase B"/>
    <property type="match status" value="2"/>
</dbReference>
<dbReference type="STRING" id="595536.GCA_000178815_00789"/>
<gene>
    <name evidence="3" type="ORF">CQW49_00780</name>
</gene>
<name>A0A2D2CV34_METT3</name>
<dbReference type="GO" id="GO:0016853">
    <property type="term" value="F:isomerase activity"/>
    <property type="evidence" value="ECO:0007669"/>
    <property type="project" value="UniProtKB-KW"/>
</dbReference>
<dbReference type="PANTHER" id="PTHR43174:SF1">
    <property type="entry name" value="UDP-N-ACETYLGLUCOSAMINE 2-EPIMERASE"/>
    <property type="match status" value="1"/>
</dbReference>
<dbReference type="KEGG" id="mtw:CQW49_00780"/>
<dbReference type="InterPro" id="IPR029767">
    <property type="entry name" value="WecB-like"/>
</dbReference>
<organism evidence="3 4">
    <name type="scientific">Methylosinus trichosporium (strain ATCC 35070 / NCIMB 11131 / UNIQEM 75 / OB3b)</name>
    <dbReference type="NCBI Taxonomy" id="595536"/>
    <lineage>
        <taxon>Bacteria</taxon>
        <taxon>Pseudomonadati</taxon>
        <taxon>Pseudomonadota</taxon>
        <taxon>Alphaproteobacteria</taxon>
        <taxon>Hyphomicrobiales</taxon>
        <taxon>Methylocystaceae</taxon>
        <taxon>Methylosinus</taxon>
    </lineage>
</organism>